<evidence type="ECO:0000313" key="1">
    <source>
        <dbReference type="EMBL" id="KAK2155734.1"/>
    </source>
</evidence>
<protein>
    <submittedName>
        <fullName evidence="1">Uncharacterized protein</fullName>
    </submittedName>
</protein>
<gene>
    <name evidence="1" type="ORF">NP493_2046g00001</name>
</gene>
<proteinExistence type="predicted"/>
<organism evidence="1 2">
    <name type="scientific">Ridgeia piscesae</name>
    <name type="common">Tubeworm</name>
    <dbReference type="NCBI Taxonomy" id="27915"/>
    <lineage>
        <taxon>Eukaryota</taxon>
        <taxon>Metazoa</taxon>
        <taxon>Spiralia</taxon>
        <taxon>Lophotrochozoa</taxon>
        <taxon>Annelida</taxon>
        <taxon>Polychaeta</taxon>
        <taxon>Sedentaria</taxon>
        <taxon>Canalipalpata</taxon>
        <taxon>Sabellida</taxon>
        <taxon>Siboglinidae</taxon>
        <taxon>Ridgeia</taxon>
    </lineage>
</organism>
<comment type="caution">
    <text evidence="1">The sequence shown here is derived from an EMBL/GenBank/DDBJ whole genome shotgun (WGS) entry which is preliminary data.</text>
</comment>
<evidence type="ECO:0000313" key="2">
    <source>
        <dbReference type="Proteomes" id="UP001209878"/>
    </source>
</evidence>
<dbReference type="Proteomes" id="UP001209878">
    <property type="component" value="Unassembled WGS sequence"/>
</dbReference>
<name>A0AAD9JM37_RIDPI</name>
<dbReference type="EMBL" id="JAODUO010002045">
    <property type="protein sequence ID" value="KAK2155734.1"/>
    <property type="molecule type" value="Genomic_DNA"/>
</dbReference>
<keyword evidence="2" id="KW-1185">Reference proteome</keyword>
<dbReference type="AlphaFoldDB" id="A0AAD9JM37"/>
<accession>A0AAD9JM37</accession>
<reference evidence="1" key="1">
    <citation type="journal article" date="2023" name="Mol. Biol. Evol.">
        <title>Third-Generation Sequencing Reveals the Adaptive Role of the Epigenome in Three Deep-Sea Polychaetes.</title>
        <authorList>
            <person name="Perez M."/>
            <person name="Aroh O."/>
            <person name="Sun Y."/>
            <person name="Lan Y."/>
            <person name="Juniper S.K."/>
            <person name="Young C.R."/>
            <person name="Angers B."/>
            <person name="Qian P.Y."/>
        </authorList>
    </citation>
    <scope>NUCLEOTIDE SEQUENCE</scope>
    <source>
        <strain evidence="1">R07B-5</strain>
    </source>
</reference>
<sequence length="48" mass="5587">MKTLNSRGPQLVFAQSQRMDLTVTIGQYPLLFFSRGFKFGTRLFWFPG</sequence>